<keyword evidence="6 14" id="KW-0808">Transferase</keyword>
<keyword evidence="7" id="KW-0276">Fatty acid metabolism</keyword>
<dbReference type="InterPro" id="IPR000794">
    <property type="entry name" value="Beta-ketoacyl_synthase"/>
</dbReference>
<keyword evidence="5 14" id="KW-0444">Lipid biosynthesis</keyword>
<evidence type="ECO:0000256" key="15">
    <source>
        <dbReference type="RuleBase" id="RU003694"/>
    </source>
</evidence>
<dbReference type="PANTHER" id="PTHR11712:SF336">
    <property type="entry name" value="3-OXOACYL-[ACYL-CARRIER-PROTEIN] SYNTHASE, MITOCHONDRIAL"/>
    <property type="match status" value="1"/>
</dbReference>
<feature type="domain" description="Ketosynthase family 3 (KS3)" evidence="17">
    <location>
        <begin position="10"/>
        <end position="414"/>
    </location>
</feature>
<evidence type="ECO:0000313" key="19">
    <source>
        <dbReference type="Proteomes" id="UP001589608"/>
    </source>
</evidence>
<dbReference type="InterPro" id="IPR014030">
    <property type="entry name" value="Ketoacyl_synth_N"/>
</dbReference>
<dbReference type="EC" id="2.3.1.179" evidence="3 14"/>
<dbReference type="SMART" id="SM00825">
    <property type="entry name" value="PKS_KS"/>
    <property type="match status" value="1"/>
</dbReference>
<dbReference type="CDD" id="cd00834">
    <property type="entry name" value="KAS_I_II"/>
    <property type="match status" value="1"/>
</dbReference>
<reference evidence="18 19" key="1">
    <citation type="submission" date="2024-09" db="EMBL/GenBank/DDBJ databases">
        <authorList>
            <person name="Sun Q."/>
            <person name="Mori K."/>
        </authorList>
    </citation>
    <scope>NUCLEOTIDE SEQUENCE [LARGE SCALE GENOMIC DNA]</scope>
    <source>
        <strain evidence="18 19">JCM 3307</strain>
    </source>
</reference>
<dbReference type="PROSITE" id="PS52004">
    <property type="entry name" value="KS3_2"/>
    <property type="match status" value="1"/>
</dbReference>
<dbReference type="InterPro" id="IPR016039">
    <property type="entry name" value="Thiolase-like"/>
</dbReference>
<accession>A0ABV5M9X0</accession>
<evidence type="ECO:0000256" key="5">
    <source>
        <dbReference type="ARBA" id="ARBA00022516"/>
    </source>
</evidence>
<comment type="caution">
    <text evidence="18">The sequence shown here is derived from an EMBL/GenBank/DDBJ whole genome shotgun (WGS) entry which is preliminary data.</text>
</comment>
<protein>
    <recommendedName>
        <fullName evidence="4 14">3-oxoacyl-[acyl-carrier-protein] synthase 2</fullName>
        <ecNumber evidence="3 14">2.3.1.179</ecNumber>
    </recommendedName>
</protein>
<dbReference type="PIRSF" id="PIRSF000447">
    <property type="entry name" value="KAS_II"/>
    <property type="match status" value="1"/>
</dbReference>
<dbReference type="Pfam" id="PF00109">
    <property type="entry name" value="ketoacyl-synt"/>
    <property type="match status" value="1"/>
</dbReference>
<dbReference type="InterPro" id="IPR014031">
    <property type="entry name" value="Ketoacyl_synth_C"/>
</dbReference>
<evidence type="ECO:0000256" key="14">
    <source>
        <dbReference type="PIRNR" id="PIRNR000447"/>
    </source>
</evidence>
<evidence type="ECO:0000256" key="12">
    <source>
        <dbReference type="ARBA" id="ARBA00047318"/>
    </source>
</evidence>
<keyword evidence="10 14" id="KW-0012">Acyltransferase</keyword>
<evidence type="ECO:0000256" key="3">
    <source>
        <dbReference type="ARBA" id="ARBA00012356"/>
    </source>
</evidence>
<gene>
    <name evidence="18" type="primary">fabF</name>
    <name evidence="18" type="ORF">ACFFTR_21490</name>
</gene>
<dbReference type="Proteomes" id="UP001589608">
    <property type="component" value="Unassembled WGS sequence"/>
</dbReference>
<evidence type="ECO:0000256" key="1">
    <source>
        <dbReference type="ARBA" id="ARBA00005194"/>
    </source>
</evidence>
<keyword evidence="16" id="KW-0812">Transmembrane</keyword>
<dbReference type="Gene3D" id="3.40.47.10">
    <property type="match status" value="1"/>
</dbReference>
<dbReference type="InterPro" id="IPR017568">
    <property type="entry name" value="3-oxoacyl-ACP_synth-2"/>
</dbReference>
<evidence type="ECO:0000256" key="10">
    <source>
        <dbReference type="ARBA" id="ARBA00023315"/>
    </source>
</evidence>
<keyword evidence="9 14" id="KW-0275">Fatty acid biosynthesis</keyword>
<dbReference type="Pfam" id="PF02801">
    <property type="entry name" value="Ketoacyl-synt_C"/>
    <property type="match status" value="1"/>
</dbReference>
<comment type="catalytic activity">
    <reaction evidence="12 14">
        <text>(9Z)-hexadecenoyl-[ACP] + malonyl-[ACP] + H(+) = 3-oxo-(11Z)-octadecenoyl-[ACP] + holo-[ACP] + CO2</text>
        <dbReference type="Rhea" id="RHEA:55040"/>
        <dbReference type="Rhea" id="RHEA-COMP:9623"/>
        <dbReference type="Rhea" id="RHEA-COMP:9685"/>
        <dbReference type="Rhea" id="RHEA-COMP:10800"/>
        <dbReference type="Rhea" id="RHEA-COMP:14074"/>
        <dbReference type="ChEBI" id="CHEBI:15378"/>
        <dbReference type="ChEBI" id="CHEBI:16526"/>
        <dbReference type="ChEBI" id="CHEBI:64479"/>
        <dbReference type="ChEBI" id="CHEBI:78449"/>
        <dbReference type="ChEBI" id="CHEBI:83989"/>
        <dbReference type="ChEBI" id="CHEBI:138538"/>
        <dbReference type="EC" id="2.3.1.179"/>
    </reaction>
</comment>
<comment type="function">
    <text evidence="11 14">Involved in the type II fatty acid elongation cycle. Catalyzes the elongation of a wide range of acyl-ACP by the addition of two carbons from malonyl-ACP to an acyl acceptor. Can efficiently catalyze the conversion of palmitoleoyl-ACP (cis-hexadec-9-enoyl-ACP) to cis-vaccenoyl-ACP (cis-octadec-11-enoyl-ACP), an essential step in the thermal regulation of fatty acid composition.</text>
</comment>
<name>A0ABV5M9X0_9ACTN</name>
<dbReference type="InterPro" id="IPR018201">
    <property type="entry name" value="Ketoacyl_synth_AS"/>
</dbReference>
<evidence type="ECO:0000256" key="16">
    <source>
        <dbReference type="SAM" id="Phobius"/>
    </source>
</evidence>
<comment type="catalytic activity">
    <reaction evidence="13 14">
        <text>a fatty acyl-[ACP] + malonyl-[ACP] + H(+) = a 3-oxoacyl-[ACP] + holo-[ACP] + CO2</text>
        <dbReference type="Rhea" id="RHEA:22836"/>
        <dbReference type="Rhea" id="RHEA-COMP:9623"/>
        <dbReference type="Rhea" id="RHEA-COMP:9685"/>
        <dbReference type="Rhea" id="RHEA-COMP:9916"/>
        <dbReference type="Rhea" id="RHEA-COMP:14125"/>
        <dbReference type="ChEBI" id="CHEBI:15378"/>
        <dbReference type="ChEBI" id="CHEBI:16526"/>
        <dbReference type="ChEBI" id="CHEBI:64479"/>
        <dbReference type="ChEBI" id="CHEBI:78449"/>
        <dbReference type="ChEBI" id="CHEBI:78776"/>
        <dbReference type="ChEBI" id="CHEBI:138651"/>
    </reaction>
</comment>
<evidence type="ECO:0000313" key="18">
    <source>
        <dbReference type="EMBL" id="MFB9445661.1"/>
    </source>
</evidence>
<evidence type="ECO:0000256" key="8">
    <source>
        <dbReference type="ARBA" id="ARBA00023098"/>
    </source>
</evidence>
<comment type="pathway">
    <text evidence="1 14">Lipid metabolism; fatty acid biosynthesis.</text>
</comment>
<dbReference type="NCBIfam" id="NF005589">
    <property type="entry name" value="PRK07314.1"/>
    <property type="match status" value="1"/>
</dbReference>
<evidence type="ECO:0000256" key="7">
    <source>
        <dbReference type="ARBA" id="ARBA00022832"/>
    </source>
</evidence>
<keyword evidence="19" id="KW-1185">Reference proteome</keyword>
<evidence type="ECO:0000259" key="17">
    <source>
        <dbReference type="PROSITE" id="PS52004"/>
    </source>
</evidence>
<dbReference type="PANTHER" id="PTHR11712">
    <property type="entry name" value="POLYKETIDE SYNTHASE-RELATED"/>
    <property type="match status" value="1"/>
</dbReference>
<feature type="transmembrane region" description="Helical" evidence="16">
    <location>
        <begin position="12"/>
        <end position="32"/>
    </location>
</feature>
<dbReference type="SUPFAM" id="SSF53901">
    <property type="entry name" value="Thiolase-like"/>
    <property type="match status" value="2"/>
</dbReference>
<evidence type="ECO:0000256" key="4">
    <source>
        <dbReference type="ARBA" id="ARBA00014657"/>
    </source>
</evidence>
<sequence>MSSAVRPDGRRRVAVTGIGVVTPIGIGVPAMWSALTAGRCGIGPIARFDPGRLPVRIAGEVHDFDARDWVARKDAVRLDRVLHFAEAAARMAVDDAGGLPGAERGAAIVGSAIGGAGSIERGVHTDLDRPHLVSPFFVPNSIANMPAALVAQRFGLRGPSGATVTACAASTDAIGQAMRLIRDGYADIALTGGAESCIVSPIVAGFANMRALSVRNDDPAAASRPFDADRDGFVLAEGAAMLVLEPLDAAVRRGAHVYAEVAGFGQSNDAYHMTAPDPAGRGAAVAMTAALDDAGVRPDDVGYVNAHATSTRMADASESLAIRAAFGEHAKALGVSSTKSMTGHLLGAAGAVEAAITALVVDRGWLPPTINYTDPDPDCDLDYIPNTGRDQVVGAALSNSFAFGGHNATLVFRRHPTEE</sequence>
<dbReference type="GO" id="GO:0004315">
    <property type="term" value="F:3-oxoacyl-[acyl-carrier-protein] synthase activity"/>
    <property type="evidence" value="ECO:0007669"/>
    <property type="project" value="UniProtKB-EC"/>
</dbReference>
<evidence type="ECO:0000256" key="9">
    <source>
        <dbReference type="ARBA" id="ARBA00023160"/>
    </source>
</evidence>
<keyword evidence="8" id="KW-0443">Lipid metabolism</keyword>
<keyword evidence="16" id="KW-1133">Transmembrane helix</keyword>
<dbReference type="InterPro" id="IPR020841">
    <property type="entry name" value="PKS_Beta-ketoAc_synthase_dom"/>
</dbReference>
<dbReference type="EMBL" id="JBHMCA010000043">
    <property type="protein sequence ID" value="MFB9445661.1"/>
    <property type="molecule type" value="Genomic_DNA"/>
</dbReference>
<organism evidence="18 19">
    <name type="scientific">Dactylosporangium vinaceum</name>
    <dbReference type="NCBI Taxonomy" id="53362"/>
    <lineage>
        <taxon>Bacteria</taxon>
        <taxon>Bacillati</taxon>
        <taxon>Actinomycetota</taxon>
        <taxon>Actinomycetes</taxon>
        <taxon>Micromonosporales</taxon>
        <taxon>Micromonosporaceae</taxon>
        <taxon>Dactylosporangium</taxon>
    </lineage>
</organism>
<keyword evidence="16" id="KW-0472">Membrane</keyword>
<evidence type="ECO:0000256" key="13">
    <source>
        <dbReference type="ARBA" id="ARBA00047659"/>
    </source>
</evidence>
<evidence type="ECO:0000256" key="6">
    <source>
        <dbReference type="ARBA" id="ARBA00022679"/>
    </source>
</evidence>
<evidence type="ECO:0000256" key="11">
    <source>
        <dbReference type="ARBA" id="ARBA00024006"/>
    </source>
</evidence>
<evidence type="ECO:0000256" key="2">
    <source>
        <dbReference type="ARBA" id="ARBA00008467"/>
    </source>
</evidence>
<comment type="similarity">
    <text evidence="2 14 15">Belongs to the thiolase-like superfamily. Beta-ketoacyl-ACP synthases family.</text>
</comment>
<proteinExistence type="inferred from homology"/>
<dbReference type="PROSITE" id="PS00606">
    <property type="entry name" value="KS3_1"/>
    <property type="match status" value="1"/>
</dbReference>
<dbReference type="RefSeq" id="WP_223093255.1">
    <property type="nucleotide sequence ID" value="NZ_CP061913.1"/>
</dbReference>
<dbReference type="NCBIfam" id="TIGR03150">
    <property type="entry name" value="fabF"/>
    <property type="match status" value="1"/>
</dbReference>